<accession>A0ABS5J8Q2</accession>
<keyword evidence="1" id="KW-0732">Signal</keyword>
<dbReference type="Proteomes" id="UP000676386">
    <property type="component" value="Unassembled WGS sequence"/>
</dbReference>
<evidence type="ECO:0000256" key="1">
    <source>
        <dbReference type="SAM" id="SignalP"/>
    </source>
</evidence>
<dbReference type="RefSeq" id="WP_211976758.1">
    <property type="nucleotide sequence ID" value="NZ_CBFHAM010000052.1"/>
</dbReference>
<keyword evidence="3" id="KW-1185">Reference proteome</keyword>
<reference evidence="2 3" key="1">
    <citation type="submission" date="2021-04" db="EMBL/GenBank/DDBJ databases">
        <title>Chitinophaga sp. nov., isolated from the rhizosphere soil.</title>
        <authorList>
            <person name="He S."/>
        </authorList>
    </citation>
    <scope>NUCLEOTIDE SEQUENCE [LARGE SCALE GENOMIC DNA]</scope>
    <source>
        <strain evidence="2 3">2R12</strain>
    </source>
</reference>
<sequence>MKLIVVIMLFLVTVSSAPLSLPDTDYDHEVFKPIDSMIVMKANQHLQQLDTAINQLHTASRQYDAIKRMMIDSKLD</sequence>
<comment type="caution">
    <text evidence="2">The sequence shown here is derived from an EMBL/GenBank/DDBJ whole genome shotgun (WGS) entry which is preliminary data.</text>
</comment>
<organism evidence="2 3">
    <name type="scientific">Chitinophaga hostae</name>
    <dbReference type="NCBI Taxonomy" id="2831022"/>
    <lineage>
        <taxon>Bacteria</taxon>
        <taxon>Pseudomonadati</taxon>
        <taxon>Bacteroidota</taxon>
        <taxon>Chitinophagia</taxon>
        <taxon>Chitinophagales</taxon>
        <taxon>Chitinophagaceae</taxon>
        <taxon>Chitinophaga</taxon>
    </lineage>
</organism>
<evidence type="ECO:0000313" key="3">
    <source>
        <dbReference type="Proteomes" id="UP000676386"/>
    </source>
</evidence>
<name>A0ABS5J8Q2_9BACT</name>
<proteinExistence type="predicted"/>
<gene>
    <name evidence="2" type="ORF">KE626_29985</name>
</gene>
<dbReference type="EMBL" id="JAGTXB010000023">
    <property type="protein sequence ID" value="MBS0031598.1"/>
    <property type="molecule type" value="Genomic_DNA"/>
</dbReference>
<feature type="chain" id="PRO_5045599871" evidence="1">
    <location>
        <begin position="18"/>
        <end position="76"/>
    </location>
</feature>
<evidence type="ECO:0000313" key="2">
    <source>
        <dbReference type="EMBL" id="MBS0031598.1"/>
    </source>
</evidence>
<feature type="signal peptide" evidence="1">
    <location>
        <begin position="1"/>
        <end position="17"/>
    </location>
</feature>
<protein>
    <submittedName>
        <fullName evidence="2">Uncharacterized protein</fullName>
    </submittedName>
</protein>